<dbReference type="PROSITE" id="PS51379">
    <property type="entry name" value="4FE4S_FER_2"/>
    <property type="match status" value="1"/>
</dbReference>
<evidence type="ECO:0000313" key="9">
    <source>
        <dbReference type="EMBL" id="MBB6145352.1"/>
    </source>
</evidence>
<evidence type="ECO:0000256" key="1">
    <source>
        <dbReference type="ARBA" id="ARBA00022448"/>
    </source>
</evidence>
<proteinExistence type="predicted"/>
<dbReference type="NCBIfam" id="TIGR00273">
    <property type="entry name" value="LutB/LldF family L-lactate oxidation iron-sulfur protein"/>
    <property type="match status" value="1"/>
</dbReference>
<evidence type="ECO:0000256" key="5">
    <source>
        <dbReference type="ARBA" id="ARBA00022982"/>
    </source>
</evidence>
<keyword evidence="3" id="KW-0479">Metal-binding</keyword>
<keyword evidence="2" id="KW-0004">4Fe-4S</keyword>
<dbReference type="PANTHER" id="PTHR47153:SF2">
    <property type="entry name" value="LACTATE UTILIZATION PROTEIN B"/>
    <property type="match status" value="1"/>
</dbReference>
<keyword evidence="1" id="KW-0813">Transport</keyword>
<reference evidence="9 10" key="1">
    <citation type="submission" date="2020-08" db="EMBL/GenBank/DDBJ databases">
        <title>Genomic Encyclopedia of Type Strains, Phase IV (KMG-IV): sequencing the most valuable type-strain genomes for metagenomic binning, comparative biology and taxonomic classification.</title>
        <authorList>
            <person name="Goeker M."/>
        </authorList>
    </citation>
    <scope>NUCLEOTIDE SEQUENCE [LARGE SCALE GENOMIC DNA]</scope>
    <source>
        <strain evidence="9 10">DSM 103733</strain>
    </source>
</reference>
<dbReference type="PROSITE" id="PS00198">
    <property type="entry name" value="4FE4S_FER_1"/>
    <property type="match status" value="1"/>
</dbReference>
<dbReference type="Pfam" id="PF11870">
    <property type="entry name" value="LutB_C"/>
    <property type="match status" value="1"/>
</dbReference>
<dbReference type="Pfam" id="PF02589">
    <property type="entry name" value="LUD_dom"/>
    <property type="match status" value="1"/>
</dbReference>
<organism evidence="9 10">
    <name type="scientific">Silvibacterium bohemicum</name>
    <dbReference type="NCBI Taxonomy" id="1577686"/>
    <lineage>
        <taxon>Bacteria</taxon>
        <taxon>Pseudomonadati</taxon>
        <taxon>Acidobacteriota</taxon>
        <taxon>Terriglobia</taxon>
        <taxon>Terriglobales</taxon>
        <taxon>Acidobacteriaceae</taxon>
        <taxon>Silvibacterium</taxon>
    </lineage>
</organism>
<dbReference type="InterPro" id="IPR004452">
    <property type="entry name" value="LutB/LldF"/>
</dbReference>
<evidence type="ECO:0000313" key="10">
    <source>
        <dbReference type="Proteomes" id="UP000538666"/>
    </source>
</evidence>
<keyword evidence="5" id="KW-0249">Electron transport</keyword>
<dbReference type="Proteomes" id="UP000538666">
    <property type="component" value="Unassembled WGS sequence"/>
</dbReference>
<evidence type="ECO:0000256" key="3">
    <source>
        <dbReference type="ARBA" id="ARBA00022723"/>
    </source>
</evidence>
<dbReference type="RefSeq" id="WP_050061559.1">
    <property type="nucleotide sequence ID" value="NZ_JACHEK010000006.1"/>
</dbReference>
<dbReference type="InterPro" id="IPR037171">
    <property type="entry name" value="NagB/RpiA_transferase-like"/>
</dbReference>
<dbReference type="GO" id="GO:0046872">
    <property type="term" value="F:metal ion binding"/>
    <property type="evidence" value="ECO:0007669"/>
    <property type="project" value="UniProtKB-KW"/>
</dbReference>
<evidence type="ECO:0000256" key="2">
    <source>
        <dbReference type="ARBA" id="ARBA00022485"/>
    </source>
</evidence>
<dbReference type="InterPro" id="IPR017900">
    <property type="entry name" value="4Fe4S_Fe_S_CS"/>
</dbReference>
<name>A0A841JVE4_9BACT</name>
<keyword evidence="6" id="KW-0408">Iron</keyword>
<accession>A0A841JVE4</accession>
<keyword evidence="4" id="KW-0677">Repeat</keyword>
<dbReference type="SUPFAM" id="SSF46548">
    <property type="entry name" value="alpha-helical ferredoxin"/>
    <property type="match status" value="1"/>
</dbReference>
<evidence type="ECO:0000256" key="6">
    <source>
        <dbReference type="ARBA" id="ARBA00023004"/>
    </source>
</evidence>
<dbReference type="GO" id="GO:0051539">
    <property type="term" value="F:4 iron, 4 sulfur cluster binding"/>
    <property type="evidence" value="ECO:0007669"/>
    <property type="project" value="UniProtKB-KW"/>
</dbReference>
<evidence type="ECO:0000256" key="7">
    <source>
        <dbReference type="ARBA" id="ARBA00023014"/>
    </source>
</evidence>
<dbReference type="InterPro" id="IPR017896">
    <property type="entry name" value="4Fe4S_Fe-S-bd"/>
</dbReference>
<sequence>MSRIPLDPATAPAFPKAAKVSLHDLQLRRNVKHATNVIQTKRQRVVGERPDWQQLREAGRQIREHALAYMDEYLEQFERNCEAAGGHVHWARDAEEARQIVVRLATEAGSREVVKIKSMTTEEIHLNNALEAAGINAIETDLAELIIQLGQDQPSHIVVPALHKSRHEIREIFLREMGLKHLGEEPADLAEAARTYLRKKFLTVQTAISGANFLIAETGSVCIVESEGNGRMCLTLPQTLITIAGIDKVLPRFQDLEVMLQLLPRSATGERMNPYNSIWTGLHENDGPRNFHVVLMDNARTDVLADPEGRQTLYCIRCGACQNACPVYRQTGGHAYGSVYAGPIGAILTPQLQKMEHAQSLPYASSLCGACYEVCPVKINIPEVLIHLRNKVVKQQTRGMGRLNPEAVAMKVLGMIFRSESRFRAAQKFGRAAEKPLVNREGWIGWLPGMLGGWTQARDLHAMPQQTFREWFDAREKKDRGHA</sequence>
<keyword evidence="10" id="KW-1185">Reference proteome</keyword>
<comment type="caution">
    <text evidence="9">The sequence shown here is derived from an EMBL/GenBank/DDBJ whole genome shotgun (WGS) entry which is preliminary data.</text>
</comment>
<evidence type="ECO:0000256" key="4">
    <source>
        <dbReference type="ARBA" id="ARBA00022737"/>
    </source>
</evidence>
<dbReference type="SUPFAM" id="SSF100950">
    <property type="entry name" value="NagB/RpiA/CoA transferase-like"/>
    <property type="match status" value="1"/>
</dbReference>
<dbReference type="InterPro" id="IPR009051">
    <property type="entry name" value="Helical_ferredxn"/>
</dbReference>
<dbReference type="PANTHER" id="PTHR47153">
    <property type="entry name" value="LACTATE UTILIZATION PROTEIN B"/>
    <property type="match status" value="1"/>
</dbReference>
<dbReference type="AlphaFoldDB" id="A0A841JVE4"/>
<gene>
    <name evidence="9" type="ORF">HNQ77_003310</name>
</gene>
<dbReference type="Pfam" id="PF13183">
    <property type="entry name" value="Fer4_8"/>
    <property type="match status" value="1"/>
</dbReference>
<dbReference type="OrthoDB" id="5241828at2"/>
<dbReference type="InterPro" id="IPR024569">
    <property type="entry name" value="LutB_C"/>
</dbReference>
<dbReference type="GO" id="GO:0006089">
    <property type="term" value="P:lactate metabolic process"/>
    <property type="evidence" value="ECO:0007669"/>
    <property type="project" value="InterPro"/>
</dbReference>
<evidence type="ECO:0000259" key="8">
    <source>
        <dbReference type="PROSITE" id="PS51379"/>
    </source>
</evidence>
<dbReference type="InterPro" id="IPR024185">
    <property type="entry name" value="FTHF_cligase-like_sf"/>
</dbReference>
<dbReference type="EMBL" id="JACHEK010000006">
    <property type="protein sequence ID" value="MBB6145352.1"/>
    <property type="molecule type" value="Genomic_DNA"/>
</dbReference>
<dbReference type="InterPro" id="IPR003741">
    <property type="entry name" value="LUD_dom"/>
</dbReference>
<keyword evidence="7" id="KW-0411">Iron-sulfur</keyword>
<dbReference type="Gene3D" id="1.10.1060.10">
    <property type="entry name" value="Alpha-helical ferredoxin"/>
    <property type="match status" value="1"/>
</dbReference>
<dbReference type="Gene3D" id="3.40.50.10420">
    <property type="entry name" value="NagB/RpiA/CoA transferase-like"/>
    <property type="match status" value="1"/>
</dbReference>
<feature type="domain" description="4Fe-4S ferredoxin-type" evidence="8">
    <location>
        <begin position="305"/>
        <end position="327"/>
    </location>
</feature>
<protein>
    <submittedName>
        <fullName evidence="9">L-lactate dehydrogenase complex protein LldF</fullName>
    </submittedName>
</protein>